<protein>
    <recommendedName>
        <fullName evidence="5">Major facilitator superfamily (MFS) profile domain-containing protein</fullName>
    </recommendedName>
</protein>
<keyword evidence="4" id="KW-0812">Transmembrane</keyword>
<reference evidence="6 7" key="1">
    <citation type="journal article" date="2019" name="Sci. Rep.">
        <title>Comparative genomics of chytrid fungi reveal insights into the obligate biotrophic and pathogenic lifestyle of Synchytrium endobioticum.</title>
        <authorList>
            <person name="van de Vossenberg B.T.L.H."/>
            <person name="Warris S."/>
            <person name="Nguyen H.D.T."/>
            <person name="van Gent-Pelzer M.P.E."/>
            <person name="Joly D.L."/>
            <person name="van de Geest H.C."/>
            <person name="Bonants P.J.M."/>
            <person name="Smith D.S."/>
            <person name="Levesque C.A."/>
            <person name="van der Lee T.A.J."/>
        </authorList>
    </citation>
    <scope>NUCLEOTIDE SEQUENCE [LARGE SCALE GENOMIC DNA]</scope>
    <source>
        <strain evidence="6 7">LEV6574</strain>
    </source>
</reference>
<name>A0A507CYP8_9FUNG</name>
<feature type="transmembrane region" description="Helical" evidence="4">
    <location>
        <begin position="346"/>
        <end position="367"/>
    </location>
</feature>
<feature type="region of interest" description="Disordered" evidence="3">
    <location>
        <begin position="1192"/>
        <end position="1239"/>
    </location>
</feature>
<feature type="region of interest" description="Disordered" evidence="3">
    <location>
        <begin position="628"/>
        <end position="654"/>
    </location>
</feature>
<dbReference type="InterPro" id="IPR039341">
    <property type="entry name" value="CFAP99"/>
</dbReference>
<proteinExistence type="predicted"/>
<evidence type="ECO:0000256" key="4">
    <source>
        <dbReference type="SAM" id="Phobius"/>
    </source>
</evidence>
<feature type="region of interest" description="Disordered" evidence="3">
    <location>
        <begin position="815"/>
        <end position="838"/>
    </location>
</feature>
<feature type="domain" description="Major facilitator superfamily (MFS) profile" evidence="5">
    <location>
        <begin position="56"/>
        <end position="507"/>
    </location>
</feature>
<keyword evidence="4" id="KW-1133">Transmembrane helix</keyword>
<evidence type="ECO:0000313" key="6">
    <source>
        <dbReference type="EMBL" id="TPX44302.1"/>
    </source>
</evidence>
<feature type="transmembrane region" description="Helical" evidence="4">
    <location>
        <begin position="379"/>
        <end position="399"/>
    </location>
</feature>
<feature type="compositionally biased region" description="Basic and acidic residues" evidence="3">
    <location>
        <begin position="1228"/>
        <end position="1239"/>
    </location>
</feature>
<dbReference type="EMBL" id="QEAM01000188">
    <property type="protein sequence ID" value="TPX44302.1"/>
    <property type="molecule type" value="Genomic_DNA"/>
</dbReference>
<evidence type="ECO:0000256" key="1">
    <source>
        <dbReference type="ARBA" id="ARBA00004141"/>
    </source>
</evidence>
<feature type="transmembrane region" description="Helical" evidence="4">
    <location>
        <begin position="405"/>
        <end position="429"/>
    </location>
</feature>
<feature type="transmembrane region" description="Helical" evidence="4">
    <location>
        <begin position="132"/>
        <end position="150"/>
    </location>
</feature>
<dbReference type="CDD" id="cd17353">
    <property type="entry name" value="MFS_OFA_like"/>
    <property type="match status" value="1"/>
</dbReference>
<dbReference type="InterPro" id="IPR011701">
    <property type="entry name" value="MFS"/>
</dbReference>
<dbReference type="SUPFAM" id="SSF103473">
    <property type="entry name" value="MFS general substrate transporter"/>
    <property type="match status" value="1"/>
</dbReference>
<feature type="transmembrane region" description="Helical" evidence="4">
    <location>
        <begin position="223"/>
        <end position="244"/>
    </location>
</feature>
<sequence length="1326" mass="148230">MSIKAVQIEASNESHTMRQRFIGWYNDTNYHRAEEQIEREKYLFGTLHIKAGPHFNRWVLLPAAMLVQLSVGSLYAWSNYNTPLDSLMFGAATFKANPSLAQGPNVFYVAVGFFGLAAATLGPWLERRGPVKALLVGVTLYMLGHIVAAIGCFTNIYALVFLGYGVISGCGFGLTYISPVSPLQKWFPDHRGLASGFAVAGFGGGTLIASYFITYLINIYGVGYSFLITGFVYAGIMYLCIPFFRIPPPGYAVKSMGVDQIKGSDNVPTATSPLSYNSDNVTMVAIEDEKQVVVSKDLFNRRDLLQLVTSIDYAYMYIMLMGNAITGLLIISRLSNMIQQLFGKPAYEGTTMVAINSLCNMVGRLLFSTVSDYVGRRPMFIFCLTVQIGCIYGILAAAHSGAYGAFIFCVFFAGMCYGAGFGLIPAFLADMFGAKFTGATHGFILTAWSFAGVVGGLVFTAVYNANLVKIPNSTLIDASSYDVDFYWVSAVVILAWLVTVFLLRTDPVARFLPYRKGEWLRSRLFGRLFLLGSFGFKAVSKEDEAAWWAEWVSQAHKGEALGHDERPAYLKPPSKSKNTPQEAEGHDWQEYTPIKTGNFGAIDYRSWMEHAISLVLLRPDLLKHNYAVTKKKRQNPHGTRDDGDVTSDDASAGEEMVMPDSEVLKEYLDQNEISTLEERVFLEETFLGCIRYKKILQNTISVINNISGRVHRAQYEKAVLTVLSYLILFRISELGVGHLAHLSRGFDTRHVASFLSIICDPVTIDTALRHAWCQVLDSAWVEEKLVLPVTQHSTQIQKLSKEFLQRLQCGMTTVKSKKAPTEPKPFILTRPRPRRLPEPTERICTVPKARSIPKSFYEGSGEQAALQKAKATNKAKALTLHQEAQKLQFHAAKMAVAAKKAADELAASQNDMTTSQQKKIVSPARRAPVFRDAAPVKLTTSVILRENALTRKRRDEEIKKMAESEVRLTDHSAFMNWRESARLKEEAEKRIEMERRRLQVQLAHEEAIAARENILTENSKRVQEVKGVKEALARAAEDARLEEDIEKRRKVEQVQDLQENIAKAKQRVVDENLKRAAEVESQSQLLREQAAKQQEEERIRKAELIAQIRLLERNAPPAGSVVKTIDLTETAGAGLLGEMSILELQERVVRAKVKHREEEAAKRHEIMLAKQKKLETVAQQLEEIDAERNLRKSQRENRIRTNNMNDGMSLSRPVSVMSSVSNSTSGSRRTERDALLERDPKLRELADKLAMRRASRLTHRAAGKLTRQQLLSPDFASNHAPSEADTGGSRRKHSWHESDGGEEALNGDGKQQPTASMAELSRNELI</sequence>
<dbReference type="Proteomes" id="UP000320475">
    <property type="component" value="Unassembled WGS sequence"/>
</dbReference>
<feature type="transmembrane region" description="Helical" evidence="4">
    <location>
        <begin position="485"/>
        <end position="503"/>
    </location>
</feature>
<feature type="region of interest" description="Disordered" evidence="3">
    <location>
        <begin position="1258"/>
        <end position="1326"/>
    </location>
</feature>
<dbReference type="GO" id="GO:0022857">
    <property type="term" value="F:transmembrane transporter activity"/>
    <property type="evidence" value="ECO:0007669"/>
    <property type="project" value="InterPro"/>
</dbReference>
<dbReference type="OrthoDB" id="410267at2759"/>
<dbReference type="InterPro" id="IPR020846">
    <property type="entry name" value="MFS_dom"/>
</dbReference>
<comment type="caution">
    <text evidence="6">The sequence shown here is derived from an EMBL/GenBank/DDBJ whole genome shotgun (WGS) entry which is preliminary data.</text>
</comment>
<dbReference type="PANTHER" id="PTHR34649">
    <property type="entry name" value="CILIA- AND FLAGELLA-ASSOCIATED PROTEIN 99"/>
    <property type="match status" value="1"/>
</dbReference>
<dbReference type="GO" id="GO:0016020">
    <property type="term" value="C:membrane"/>
    <property type="evidence" value="ECO:0007669"/>
    <property type="project" value="UniProtKB-SubCell"/>
</dbReference>
<evidence type="ECO:0000313" key="7">
    <source>
        <dbReference type="Proteomes" id="UP000320475"/>
    </source>
</evidence>
<feature type="transmembrane region" description="Helical" evidence="4">
    <location>
        <begin position="156"/>
        <end position="177"/>
    </location>
</feature>
<feature type="coiled-coil region" evidence="2">
    <location>
        <begin position="1047"/>
        <end position="1114"/>
    </location>
</feature>
<keyword evidence="2" id="KW-0175">Coiled coil</keyword>
<dbReference type="Gene3D" id="1.20.1250.20">
    <property type="entry name" value="MFS general substrate transporter like domains"/>
    <property type="match status" value="2"/>
</dbReference>
<dbReference type="PROSITE" id="PS50850">
    <property type="entry name" value="MFS"/>
    <property type="match status" value="1"/>
</dbReference>
<evidence type="ECO:0000256" key="3">
    <source>
        <dbReference type="SAM" id="MobiDB-lite"/>
    </source>
</evidence>
<evidence type="ECO:0000259" key="5">
    <source>
        <dbReference type="PROSITE" id="PS50850"/>
    </source>
</evidence>
<keyword evidence="4" id="KW-0472">Membrane</keyword>
<comment type="subcellular location">
    <subcellularLocation>
        <location evidence="1">Membrane</location>
        <topology evidence="1">Multi-pass membrane protein</topology>
    </subcellularLocation>
</comment>
<organism evidence="6 7">
    <name type="scientific">Synchytrium endobioticum</name>
    <dbReference type="NCBI Taxonomy" id="286115"/>
    <lineage>
        <taxon>Eukaryota</taxon>
        <taxon>Fungi</taxon>
        <taxon>Fungi incertae sedis</taxon>
        <taxon>Chytridiomycota</taxon>
        <taxon>Chytridiomycota incertae sedis</taxon>
        <taxon>Chytridiomycetes</taxon>
        <taxon>Synchytriales</taxon>
        <taxon>Synchytriaceae</taxon>
        <taxon>Synchytrium</taxon>
    </lineage>
</organism>
<feature type="compositionally biased region" description="Low complexity" evidence="3">
    <location>
        <begin position="1209"/>
        <end position="1227"/>
    </location>
</feature>
<evidence type="ECO:0000256" key="2">
    <source>
        <dbReference type="SAM" id="Coils"/>
    </source>
</evidence>
<dbReference type="Pfam" id="PF07690">
    <property type="entry name" value="MFS_1"/>
    <property type="match status" value="1"/>
</dbReference>
<dbReference type="VEuPathDB" id="FungiDB:SeMB42_g04736"/>
<feature type="transmembrane region" description="Helical" evidence="4">
    <location>
        <begin position="106"/>
        <end position="125"/>
    </location>
</feature>
<gene>
    <name evidence="6" type="ORF">SeLEV6574_g04584</name>
</gene>
<dbReference type="PANTHER" id="PTHR34649:SF1">
    <property type="entry name" value="CILIA- AND FLAGELLA-ASSOCIATED PROTEIN 99"/>
    <property type="match status" value="1"/>
</dbReference>
<feature type="transmembrane region" description="Helical" evidence="4">
    <location>
        <begin position="441"/>
        <end position="465"/>
    </location>
</feature>
<feature type="transmembrane region" description="Helical" evidence="4">
    <location>
        <begin position="197"/>
        <end position="217"/>
    </location>
</feature>
<dbReference type="InterPro" id="IPR036259">
    <property type="entry name" value="MFS_trans_sf"/>
</dbReference>
<feature type="region of interest" description="Disordered" evidence="3">
    <location>
        <begin position="564"/>
        <end position="589"/>
    </location>
</feature>
<feature type="transmembrane region" description="Helical" evidence="4">
    <location>
        <begin position="314"/>
        <end position="334"/>
    </location>
</feature>
<accession>A0A507CYP8</accession>